<feature type="region of interest" description="Disordered" evidence="1">
    <location>
        <begin position="42"/>
        <end position="61"/>
    </location>
</feature>
<protein>
    <submittedName>
        <fullName evidence="3">Uncharacterized protein</fullName>
    </submittedName>
</protein>
<keyword evidence="2" id="KW-0472">Membrane</keyword>
<keyword evidence="2" id="KW-0812">Transmembrane</keyword>
<dbReference type="Proteomes" id="UP001634007">
    <property type="component" value="Unassembled WGS sequence"/>
</dbReference>
<keyword evidence="4" id="KW-1185">Reference proteome</keyword>
<feature type="compositionally biased region" description="Basic and acidic residues" evidence="1">
    <location>
        <begin position="43"/>
        <end position="58"/>
    </location>
</feature>
<evidence type="ECO:0000256" key="2">
    <source>
        <dbReference type="SAM" id="Phobius"/>
    </source>
</evidence>
<proteinExistence type="predicted"/>
<evidence type="ECO:0000313" key="3">
    <source>
        <dbReference type="EMBL" id="KAL3722041.1"/>
    </source>
</evidence>
<sequence>MAFIRKARRWRVNLHVYAFTRMIRGGVRSGRRNRIISNASPEISEHRRQQHQPQDHHVLPLQQGPSEALQIVVKNDGAENDPEDELRPPESEPRRIISIKKKLKQACNAERSWAKLTIYRIPHYLKDGENKAYVPQIVSLGPYHHGKKRLRQMDQHKLRCLHHILTRTNHQIGLYLDSVKEVEERARACYEGPISMSSDEFVEMMVLDGCFVIELFQGVQVEFETLGYPSNDPVFSMRGLMHTIQRDMIMLENQIPFFILDRLYRLQLAHLELNEDLATLALLFFDHMRPTDATNDYSNRLEFSLPNQSELHCLALFRQSLLHSDVIRMKPKEEDPKEDSSQKQQQLIHCVTELREAGIKFSRRETDKFLDIQFEGGSLQIPQLVIHDGTRSLFLNLIAFEQCHFKCGNEITSYVIFMDNLINSPKDIRHLHDRGIIEHWLGSNTEVADLFNGLCQEVVFDINRSYLSTVSAEVTEYSGHRRYGWAFLLKHKYFGNPWSIISFIAALVLLLLTFTQTFYAVYSYHRPGS</sequence>
<dbReference type="PANTHER" id="PTHR31170">
    <property type="entry name" value="BNAC04G53230D PROTEIN"/>
    <property type="match status" value="1"/>
</dbReference>
<dbReference type="Pfam" id="PF03140">
    <property type="entry name" value="DUF247"/>
    <property type="match status" value="1"/>
</dbReference>
<gene>
    <name evidence="3" type="ORF">ACJRO7_034399</name>
</gene>
<keyword evidence="2" id="KW-1133">Transmembrane helix</keyword>
<accession>A0ABD3J361</accession>
<evidence type="ECO:0000313" key="4">
    <source>
        <dbReference type="Proteomes" id="UP001634007"/>
    </source>
</evidence>
<dbReference type="InterPro" id="IPR004158">
    <property type="entry name" value="DUF247_pln"/>
</dbReference>
<organism evidence="3 4">
    <name type="scientific">Eucalyptus globulus</name>
    <name type="common">Tasmanian blue gum</name>
    <dbReference type="NCBI Taxonomy" id="34317"/>
    <lineage>
        <taxon>Eukaryota</taxon>
        <taxon>Viridiplantae</taxon>
        <taxon>Streptophyta</taxon>
        <taxon>Embryophyta</taxon>
        <taxon>Tracheophyta</taxon>
        <taxon>Spermatophyta</taxon>
        <taxon>Magnoliopsida</taxon>
        <taxon>eudicotyledons</taxon>
        <taxon>Gunneridae</taxon>
        <taxon>Pentapetalae</taxon>
        <taxon>rosids</taxon>
        <taxon>malvids</taxon>
        <taxon>Myrtales</taxon>
        <taxon>Myrtaceae</taxon>
        <taxon>Myrtoideae</taxon>
        <taxon>Eucalypteae</taxon>
        <taxon>Eucalyptus</taxon>
    </lineage>
</organism>
<dbReference type="PANTHER" id="PTHR31170:SF25">
    <property type="entry name" value="BNAA09G04570D PROTEIN"/>
    <property type="match status" value="1"/>
</dbReference>
<comment type="caution">
    <text evidence="3">The sequence shown here is derived from an EMBL/GenBank/DDBJ whole genome shotgun (WGS) entry which is preliminary data.</text>
</comment>
<feature type="transmembrane region" description="Helical" evidence="2">
    <location>
        <begin position="500"/>
        <end position="522"/>
    </location>
</feature>
<dbReference type="EMBL" id="JBJKBG010000009">
    <property type="protein sequence ID" value="KAL3722041.1"/>
    <property type="molecule type" value="Genomic_DNA"/>
</dbReference>
<reference evidence="3 4" key="1">
    <citation type="submission" date="2024-11" db="EMBL/GenBank/DDBJ databases">
        <title>Chromosome-level genome assembly of Eucalyptus globulus Labill. provides insights into its genome evolution.</title>
        <authorList>
            <person name="Li X."/>
        </authorList>
    </citation>
    <scope>NUCLEOTIDE SEQUENCE [LARGE SCALE GENOMIC DNA]</scope>
    <source>
        <strain evidence="3">CL2024</strain>
        <tissue evidence="3">Fresh tender leaves</tissue>
    </source>
</reference>
<dbReference type="AlphaFoldDB" id="A0ABD3J361"/>
<evidence type="ECO:0000256" key="1">
    <source>
        <dbReference type="SAM" id="MobiDB-lite"/>
    </source>
</evidence>
<name>A0ABD3J361_EUCGL</name>